<evidence type="ECO:0000313" key="2">
    <source>
        <dbReference type="EMBL" id="PJF19211.1"/>
    </source>
</evidence>
<comment type="caution">
    <text evidence="2">The sequence shown here is derived from an EMBL/GenBank/DDBJ whole genome shotgun (WGS) entry which is preliminary data.</text>
</comment>
<dbReference type="Proteomes" id="UP000240830">
    <property type="component" value="Unassembled WGS sequence"/>
</dbReference>
<sequence>MIEVVLNDRMGHRIRVKCEAAWVAKMGDDGSYHLRRNLEYVKQKPKFLQNILDGQSARETADNDRRSRAVRIDDEPVLVDSEGNAIPEELLERDMKLDSAFSGINITQMGLQY</sequence>
<feature type="region of interest" description="Disordered" evidence="1">
    <location>
        <begin position="53"/>
        <end position="73"/>
    </location>
</feature>
<evidence type="ECO:0000313" key="3">
    <source>
        <dbReference type="Proteomes" id="UP000240830"/>
    </source>
</evidence>
<keyword evidence="3" id="KW-1185">Reference proteome</keyword>
<gene>
    <name evidence="2" type="ORF">PSACC_00978</name>
</gene>
<evidence type="ECO:0000256" key="1">
    <source>
        <dbReference type="SAM" id="MobiDB-lite"/>
    </source>
</evidence>
<dbReference type="AlphaFoldDB" id="A0A2H9TN62"/>
<protein>
    <submittedName>
        <fullName evidence="2">Uncharacterized protein</fullName>
    </submittedName>
</protein>
<dbReference type="EMBL" id="MTSL01000074">
    <property type="protein sequence ID" value="PJF19211.1"/>
    <property type="molecule type" value="Genomic_DNA"/>
</dbReference>
<accession>A0A2H9TN62</accession>
<dbReference type="OrthoDB" id="3881at2759"/>
<proteinExistence type="predicted"/>
<reference evidence="2 3" key="1">
    <citation type="submission" date="2016-10" db="EMBL/GenBank/DDBJ databases">
        <title>The genome of Paramicrosporidium saccamoebae is the missing link in understanding Cryptomycota and Microsporidia evolution.</title>
        <authorList>
            <person name="Quandt C.A."/>
            <person name="Beaudet D."/>
            <person name="Corsaro D."/>
            <person name="Michel R."/>
            <person name="Corradi N."/>
            <person name="James T."/>
        </authorList>
    </citation>
    <scope>NUCLEOTIDE SEQUENCE [LARGE SCALE GENOMIC DNA]</scope>
    <source>
        <strain evidence="2 3">KSL3</strain>
    </source>
</reference>
<organism evidence="2 3">
    <name type="scientific">Paramicrosporidium saccamoebae</name>
    <dbReference type="NCBI Taxonomy" id="1246581"/>
    <lineage>
        <taxon>Eukaryota</taxon>
        <taxon>Fungi</taxon>
        <taxon>Fungi incertae sedis</taxon>
        <taxon>Cryptomycota</taxon>
        <taxon>Cryptomycota incertae sedis</taxon>
        <taxon>Paramicrosporidium</taxon>
    </lineage>
</organism>
<name>A0A2H9TN62_9FUNG</name>
<feature type="compositionally biased region" description="Basic and acidic residues" evidence="1">
    <location>
        <begin position="59"/>
        <end position="73"/>
    </location>
</feature>